<reference evidence="2 3" key="1">
    <citation type="journal article" date="2018" name="Front. Microbiol.">
        <title>Genome-Wide Analysis of Corynespora cassiicola Leaf Fall Disease Putative Effectors.</title>
        <authorList>
            <person name="Lopez D."/>
            <person name="Ribeiro S."/>
            <person name="Label P."/>
            <person name="Fumanal B."/>
            <person name="Venisse J.S."/>
            <person name="Kohler A."/>
            <person name="de Oliveira R.R."/>
            <person name="Labutti K."/>
            <person name="Lipzen A."/>
            <person name="Lail K."/>
            <person name="Bauer D."/>
            <person name="Ohm R.A."/>
            <person name="Barry K.W."/>
            <person name="Spatafora J."/>
            <person name="Grigoriev I.V."/>
            <person name="Martin F.M."/>
            <person name="Pujade-Renaud V."/>
        </authorList>
    </citation>
    <scope>NUCLEOTIDE SEQUENCE [LARGE SCALE GENOMIC DNA]</scope>
    <source>
        <strain evidence="2 3">Philippines</strain>
    </source>
</reference>
<feature type="compositionally biased region" description="Basic and acidic residues" evidence="1">
    <location>
        <begin position="14"/>
        <end position="25"/>
    </location>
</feature>
<evidence type="ECO:0000313" key="2">
    <source>
        <dbReference type="EMBL" id="PSN67889.1"/>
    </source>
</evidence>
<evidence type="ECO:0000313" key="3">
    <source>
        <dbReference type="Proteomes" id="UP000240883"/>
    </source>
</evidence>
<proteinExistence type="predicted"/>
<dbReference type="AlphaFoldDB" id="A0A2T2NR91"/>
<feature type="region of interest" description="Disordered" evidence="1">
    <location>
        <begin position="555"/>
        <end position="576"/>
    </location>
</feature>
<gene>
    <name evidence="2" type="ORF">BS50DRAFT_351302</name>
</gene>
<keyword evidence="3" id="KW-1185">Reference proteome</keyword>
<name>A0A2T2NR91_CORCC</name>
<dbReference type="STRING" id="1448308.A0A2T2NR91"/>
<organism evidence="2 3">
    <name type="scientific">Corynespora cassiicola Philippines</name>
    <dbReference type="NCBI Taxonomy" id="1448308"/>
    <lineage>
        <taxon>Eukaryota</taxon>
        <taxon>Fungi</taxon>
        <taxon>Dikarya</taxon>
        <taxon>Ascomycota</taxon>
        <taxon>Pezizomycotina</taxon>
        <taxon>Dothideomycetes</taxon>
        <taxon>Pleosporomycetidae</taxon>
        <taxon>Pleosporales</taxon>
        <taxon>Corynesporascaceae</taxon>
        <taxon>Corynespora</taxon>
    </lineage>
</organism>
<dbReference type="OrthoDB" id="5242988at2759"/>
<sequence length="637" mass="70416">MDSGREALAELIDDIRVSSPHDTKSHSSPIPKPNSGFRQQVSVHPHPEILPLDPDEDAELLSLWNNRLLPMMRSIVHDALIEESYSVALVRQKEPDGSRPIIRFRSTEGQGEIARQIIRERVKDICTENGIHGLDVQFTEGSLVRLAGGSSVTTIRDDPSNDSRFPHQRRPWGRPGMGASIGPGNCPHISATLGGYVSVSGAIHMLSVEHFMDPSVKRCCAPTVEVRSPSIGDISVVGRAIEKKLKALTLEFTNKTQGGMSLRQAESLFSGTTDQELDLYSQYKRDLCGDFSLGKIKHMSHGPRIRKSVNPSSMGTPHRMDWSLFKAEAKHREGHNKHRFRRISQPPLNDLLLEAVDQTGAGALCDTTGDLRGREKVHYAGTTSGFREGYVNPARIQLNYDGNVSEEWSMITNDCQNSRSDDFEGDSGAWIISDDNKLLGLLWGWDNGSLIFTPIKDVFEDISEKTRLRNVRLPVRPGSRARGQTQLLCRTTDTADHSDLSIEDESLVPQEETKSEIPLRLLETFESGAKSQRRRSSSASSISNISICSTPSLSSAVSSECDRTSPGTPFSPGKVCSPSANRKFRNFVLSIRPRAQSVSSAVSEDWVHIAQEDMTIKKPSDMARNELQQPNTVSCVV</sequence>
<evidence type="ECO:0000256" key="1">
    <source>
        <dbReference type="SAM" id="MobiDB-lite"/>
    </source>
</evidence>
<feature type="region of interest" description="Disordered" evidence="1">
    <location>
        <begin position="14"/>
        <end position="40"/>
    </location>
</feature>
<accession>A0A2T2NR91</accession>
<dbReference type="EMBL" id="KZ678134">
    <property type="protein sequence ID" value="PSN67889.1"/>
    <property type="molecule type" value="Genomic_DNA"/>
</dbReference>
<protein>
    <submittedName>
        <fullName evidence="2">Uncharacterized protein</fullName>
    </submittedName>
</protein>
<dbReference type="Proteomes" id="UP000240883">
    <property type="component" value="Unassembled WGS sequence"/>
</dbReference>